<feature type="region of interest" description="Disordered" evidence="1">
    <location>
        <begin position="69"/>
        <end position="101"/>
    </location>
</feature>
<proteinExistence type="predicted"/>
<dbReference type="Proteomes" id="UP000823775">
    <property type="component" value="Unassembled WGS sequence"/>
</dbReference>
<evidence type="ECO:0000256" key="1">
    <source>
        <dbReference type="SAM" id="MobiDB-lite"/>
    </source>
</evidence>
<accession>A0ABS8Y951</accession>
<feature type="non-terminal residue" evidence="2">
    <location>
        <position position="1"/>
    </location>
</feature>
<organism evidence="2 3">
    <name type="scientific">Datura stramonium</name>
    <name type="common">Jimsonweed</name>
    <name type="synonym">Common thornapple</name>
    <dbReference type="NCBI Taxonomy" id="4076"/>
    <lineage>
        <taxon>Eukaryota</taxon>
        <taxon>Viridiplantae</taxon>
        <taxon>Streptophyta</taxon>
        <taxon>Embryophyta</taxon>
        <taxon>Tracheophyta</taxon>
        <taxon>Spermatophyta</taxon>
        <taxon>Magnoliopsida</taxon>
        <taxon>eudicotyledons</taxon>
        <taxon>Gunneridae</taxon>
        <taxon>Pentapetalae</taxon>
        <taxon>asterids</taxon>
        <taxon>lamiids</taxon>
        <taxon>Solanales</taxon>
        <taxon>Solanaceae</taxon>
        <taxon>Solanoideae</taxon>
        <taxon>Datureae</taxon>
        <taxon>Datura</taxon>
    </lineage>
</organism>
<gene>
    <name evidence="2" type="ORF">HAX54_014629</name>
</gene>
<comment type="caution">
    <text evidence="2">The sequence shown here is derived from an EMBL/GenBank/DDBJ whole genome shotgun (WGS) entry which is preliminary data.</text>
</comment>
<dbReference type="EMBL" id="JACEIK010191099">
    <property type="protein sequence ID" value="MCE5167639.1"/>
    <property type="molecule type" value="Genomic_DNA"/>
</dbReference>
<feature type="non-terminal residue" evidence="2">
    <location>
        <position position="101"/>
    </location>
</feature>
<sequence>SYESVLNPTESSRREEDLVIFGGLRVIFRWAGGWDDWFGWWRRKGGKGERERLFFSGEDDGFRPGFIGNGERWRSEQRKGGAAGGDGEGERKRGRWAATLV</sequence>
<name>A0ABS8Y951_DATST</name>
<keyword evidence="3" id="KW-1185">Reference proteome</keyword>
<reference evidence="2 3" key="1">
    <citation type="journal article" date="2021" name="BMC Genomics">
        <title>Datura genome reveals duplications of psychoactive alkaloid biosynthetic genes and high mutation rate following tissue culture.</title>
        <authorList>
            <person name="Rajewski A."/>
            <person name="Carter-House D."/>
            <person name="Stajich J."/>
            <person name="Litt A."/>
        </authorList>
    </citation>
    <scope>NUCLEOTIDE SEQUENCE [LARGE SCALE GENOMIC DNA]</scope>
    <source>
        <strain evidence="2">AR-01</strain>
    </source>
</reference>
<protein>
    <submittedName>
        <fullName evidence="2">Uncharacterized protein</fullName>
    </submittedName>
</protein>
<evidence type="ECO:0000313" key="2">
    <source>
        <dbReference type="EMBL" id="MCE5167639.1"/>
    </source>
</evidence>
<evidence type="ECO:0000313" key="3">
    <source>
        <dbReference type="Proteomes" id="UP000823775"/>
    </source>
</evidence>